<dbReference type="InterPro" id="IPR018337">
    <property type="entry name" value="Cell_wall/Cho-bd_repeat"/>
</dbReference>
<dbReference type="Gene3D" id="2.20.120.10">
    <property type="entry name" value="Multimodular pneumococcal cell wall endolysin, domain 3"/>
    <property type="match status" value="1"/>
</dbReference>
<evidence type="ECO:0008006" key="6">
    <source>
        <dbReference type="Google" id="ProtNLM"/>
    </source>
</evidence>
<dbReference type="Gene3D" id="2.10.270.10">
    <property type="entry name" value="Cholin Binding"/>
    <property type="match status" value="1"/>
</dbReference>
<sequence length="209" mass="23652">MKRKILLLTCIIFLTTIKGVNAESTRYIYPSYTPGNCYADSSHWQKIGGHWTCANEDFHQPYCNAWVNTNSKWYYVDKNGYMVTDAWVGDCYVDSSGVRKTGWVQQGENWFYFYTNGTKAINTTIDGFTLGVDGKWDKNPEFTPQMAINFAKLKYSDSSTEATCGGSFDYSNGKKYYYVHLAKKDIQKLGGTGTIGNCKVYADGTVQMI</sequence>
<dbReference type="SUPFAM" id="SSF69360">
    <property type="entry name" value="Cell wall binding repeat"/>
    <property type="match status" value="1"/>
</dbReference>
<evidence type="ECO:0000313" key="4">
    <source>
        <dbReference type="EMBL" id="NAS19007.1"/>
    </source>
</evidence>
<organism evidence="4 5">
    <name type="scientific">Clostridium butyricum</name>
    <dbReference type="NCBI Taxonomy" id="1492"/>
    <lineage>
        <taxon>Bacteria</taxon>
        <taxon>Bacillati</taxon>
        <taxon>Bacillota</taxon>
        <taxon>Clostridia</taxon>
        <taxon>Eubacteriales</taxon>
        <taxon>Clostridiaceae</taxon>
        <taxon>Clostridium</taxon>
    </lineage>
</organism>
<evidence type="ECO:0000256" key="1">
    <source>
        <dbReference type="ARBA" id="ARBA00022737"/>
    </source>
</evidence>
<dbReference type="AlphaFoldDB" id="A0A6L9EQU5"/>
<protein>
    <recommendedName>
        <fullName evidence="6">Cell wall-binding protein</fullName>
    </recommendedName>
</protein>
<feature type="repeat" description="Cell wall-binding" evidence="2">
    <location>
        <begin position="63"/>
        <end position="82"/>
    </location>
</feature>
<dbReference type="Pfam" id="PF01473">
    <property type="entry name" value="Choline_bind_1"/>
    <property type="match status" value="1"/>
</dbReference>
<comment type="caution">
    <text evidence="4">The sequence shown here is derived from an EMBL/GenBank/DDBJ whole genome shotgun (WGS) entry which is preliminary data.</text>
</comment>
<evidence type="ECO:0000313" key="5">
    <source>
        <dbReference type="Proteomes" id="UP000474042"/>
    </source>
</evidence>
<evidence type="ECO:0000256" key="3">
    <source>
        <dbReference type="SAM" id="SignalP"/>
    </source>
</evidence>
<keyword evidence="3" id="KW-0732">Signal</keyword>
<accession>A0A6L9EQU5</accession>
<gene>
    <name evidence="4" type="ORF">GND98_014290</name>
</gene>
<reference evidence="4 5" key="1">
    <citation type="submission" date="2020-01" db="EMBL/GenBank/DDBJ databases">
        <title>Genome sequence of a 1,3-propanediol producer, Clostridium butyricum S3.</title>
        <authorList>
            <person name="Zhou J."/>
        </authorList>
    </citation>
    <scope>NUCLEOTIDE SEQUENCE [LARGE SCALE GENOMIC DNA]</scope>
    <source>
        <strain evidence="4 5">S3</strain>
    </source>
</reference>
<feature type="chain" id="PRO_5026744872" description="Cell wall-binding protein" evidence="3">
    <location>
        <begin position="23"/>
        <end position="209"/>
    </location>
</feature>
<dbReference type="Proteomes" id="UP000474042">
    <property type="component" value="Unassembled WGS sequence"/>
</dbReference>
<keyword evidence="1" id="KW-0677">Repeat</keyword>
<name>A0A6L9EQU5_CLOBU</name>
<feature type="signal peptide" evidence="3">
    <location>
        <begin position="1"/>
        <end position="22"/>
    </location>
</feature>
<feature type="repeat" description="Cell wall-binding" evidence="2">
    <location>
        <begin position="100"/>
        <end position="119"/>
    </location>
</feature>
<dbReference type="PROSITE" id="PS51170">
    <property type="entry name" value="CW"/>
    <property type="match status" value="2"/>
</dbReference>
<dbReference type="EMBL" id="WOFV02000052">
    <property type="protein sequence ID" value="NAS19007.1"/>
    <property type="molecule type" value="Genomic_DNA"/>
</dbReference>
<evidence type="ECO:0000256" key="2">
    <source>
        <dbReference type="PROSITE-ProRule" id="PRU00591"/>
    </source>
</evidence>
<dbReference type="Pfam" id="PF19085">
    <property type="entry name" value="Choline_bind_2"/>
    <property type="match status" value="1"/>
</dbReference>
<proteinExistence type="predicted"/>